<protein>
    <recommendedName>
        <fullName evidence="4">DUF192 domain-containing protein</fullName>
    </recommendedName>
</protein>
<dbReference type="OrthoDB" id="9808290at2"/>
<dbReference type="InterPro" id="IPR003795">
    <property type="entry name" value="DUF192"/>
</dbReference>
<comment type="caution">
    <text evidence="2">The sequence shown here is derived from an EMBL/GenBank/DDBJ whole genome shotgun (WGS) entry which is preliminary data.</text>
</comment>
<dbReference type="PANTHER" id="PTHR37953">
    <property type="entry name" value="UPF0127 PROTEIN MJ1496"/>
    <property type="match status" value="1"/>
</dbReference>
<dbReference type="Gene3D" id="2.60.120.1140">
    <property type="entry name" value="Protein of unknown function DUF192"/>
    <property type="match status" value="1"/>
</dbReference>
<evidence type="ECO:0000313" key="2">
    <source>
        <dbReference type="EMBL" id="REF83295.1"/>
    </source>
</evidence>
<organism evidence="2 3">
    <name type="scientific">Methylovirgula ligni</name>
    <dbReference type="NCBI Taxonomy" id="569860"/>
    <lineage>
        <taxon>Bacteria</taxon>
        <taxon>Pseudomonadati</taxon>
        <taxon>Pseudomonadota</taxon>
        <taxon>Alphaproteobacteria</taxon>
        <taxon>Hyphomicrobiales</taxon>
        <taxon>Beijerinckiaceae</taxon>
        <taxon>Methylovirgula</taxon>
    </lineage>
</organism>
<dbReference type="AlphaFoldDB" id="A0A3D9YL70"/>
<name>A0A3D9YL70_9HYPH</name>
<reference evidence="2 3" key="1">
    <citation type="submission" date="2018-08" db="EMBL/GenBank/DDBJ databases">
        <title>Genomic Encyclopedia of Type Strains, Phase IV (KMG-IV): sequencing the most valuable type-strain genomes for metagenomic binning, comparative biology and taxonomic classification.</title>
        <authorList>
            <person name="Goeker M."/>
        </authorList>
    </citation>
    <scope>NUCLEOTIDE SEQUENCE [LARGE SCALE GENOMIC DNA]</scope>
    <source>
        <strain evidence="2 3">BW863</strain>
    </source>
</reference>
<evidence type="ECO:0000313" key="3">
    <source>
        <dbReference type="Proteomes" id="UP000256900"/>
    </source>
</evidence>
<gene>
    <name evidence="2" type="ORF">DES32_3212</name>
</gene>
<dbReference type="Proteomes" id="UP000256900">
    <property type="component" value="Unassembled WGS sequence"/>
</dbReference>
<keyword evidence="1" id="KW-0732">Signal</keyword>
<dbReference type="Pfam" id="PF02643">
    <property type="entry name" value="DUF192"/>
    <property type="match status" value="1"/>
</dbReference>
<feature type="chain" id="PRO_5017564035" description="DUF192 domain-containing protein" evidence="1">
    <location>
        <begin position="33"/>
        <end position="157"/>
    </location>
</feature>
<feature type="signal peptide" evidence="1">
    <location>
        <begin position="1"/>
        <end position="32"/>
    </location>
</feature>
<dbReference type="InterPro" id="IPR038695">
    <property type="entry name" value="Saro_0823-like_sf"/>
</dbReference>
<evidence type="ECO:0000256" key="1">
    <source>
        <dbReference type="SAM" id="SignalP"/>
    </source>
</evidence>
<evidence type="ECO:0008006" key="4">
    <source>
        <dbReference type="Google" id="ProtNLM"/>
    </source>
</evidence>
<sequence length="157" mass="17265">MMPRFAFHRWLSRAAVLAALMALAPAPGFAEAEHGKLTVVTAGGAHQFDVDVMRSQADLEKGLMFRKSIPADYGMLFDFRREQTIMMWMKNTYIPLDMLFMDKTGKVVGIIANAQPMSEKILTIPVPTDAVLELQGGAAARIGVKVGDIVRDPIFSP</sequence>
<dbReference type="PANTHER" id="PTHR37953:SF1">
    <property type="entry name" value="UPF0127 PROTEIN MJ1496"/>
    <property type="match status" value="1"/>
</dbReference>
<keyword evidence="3" id="KW-1185">Reference proteome</keyword>
<proteinExistence type="predicted"/>
<dbReference type="EMBL" id="QUMO01000006">
    <property type="protein sequence ID" value="REF83295.1"/>
    <property type="molecule type" value="Genomic_DNA"/>
</dbReference>
<accession>A0A3D9YL70</accession>